<reference evidence="2" key="8">
    <citation type="journal article" date="2005" name="Science">
        <title>Antisense Transcription in the Mammalian Transcriptome.</title>
        <authorList>
            <consortium name="RIKEN Genome Exploration Research Group and Genome Science Group (Genome Network Project Core Group) and the FANTOM Consortium"/>
        </authorList>
    </citation>
    <scope>NUCLEOTIDE SEQUENCE</scope>
    <source>
        <strain evidence="2">C57BL/6J</strain>
        <tissue evidence="2">Inner ear</tissue>
    </source>
</reference>
<evidence type="ECO:0008006" key="4">
    <source>
        <dbReference type="Google" id="ProtNLM"/>
    </source>
</evidence>
<organism evidence="2">
    <name type="scientific">Mus musculus</name>
    <name type="common">Mouse</name>
    <dbReference type="NCBI Taxonomy" id="10090"/>
    <lineage>
        <taxon>Eukaryota</taxon>
        <taxon>Metazoa</taxon>
        <taxon>Chordata</taxon>
        <taxon>Craniata</taxon>
        <taxon>Vertebrata</taxon>
        <taxon>Euteleostomi</taxon>
        <taxon>Mammalia</taxon>
        <taxon>Eutheria</taxon>
        <taxon>Euarchontoglires</taxon>
        <taxon>Glires</taxon>
        <taxon>Rodentia</taxon>
        <taxon>Myomorpha</taxon>
        <taxon>Muroidea</taxon>
        <taxon>Muridae</taxon>
        <taxon>Murinae</taxon>
        <taxon>Mus</taxon>
        <taxon>Mus</taxon>
    </lineage>
</organism>
<reference evidence="2" key="5">
    <citation type="journal article" date="2002" name="Nature">
        <title>Analysis of the mouse transcriptome based on functional annotation of 60,770 full-length cDNAs.</title>
        <authorList>
            <consortium name="The FANTOM Consortium and the RIKEN Genome Exploration Research Group Phase I and II Team"/>
        </authorList>
    </citation>
    <scope>NUCLEOTIDE SEQUENCE</scope>
    <source>
        <strain evidence="2">C57BL/6J</strain>
        <tissue evidence="2">Inner ear</tissue>
    </source>
</reference>
<dbReference type="MGI" id="MGI:99555">
    <property type="gene designation" value="Pde4d"/>
</dbReference>
<keyword evidence="1" id="KW-0732">Signal</keyword>
<evidence type="ECO:0000313" key="2">
    <source>
        <dbReference type="EMBL" id="BAE34295.1"/>
    </source>
</evidence>
<evidence type="ECO:0000256" key="1">
    <source>
        <dbReference type="SAM" id="SignalP"/>
    </source>
</evidence>
<reference evidence="2" key="6">
    <citation type="submission" date="2004-03" db="EMBL/GenBank/DDBJ databases">
        <authorList>
            <person name="Arakawa T."/>
            <person name="Carninci P."/>
            <person name="Fukuda S."/>
            <person name="Hashizume W."/>
            <person name="Hayashida K."/>
            <person name="Hori F."/>
            <person name="Iida J."/>
            <person name="Imamura K."/>
            <person name="Imotani K."/>
            <person name="Itoh M."/>
            <person name="Kanagawa S."/>
            <person name="Kawai J."/>
            <person name="Kojima M."/>
            <person name="Konno H."/>
            <person name="Murata M."/>
            <person name="Nakamura M."/>
            <person name="Ninomiya N."/>
            <person name="Nishiyori H."/>
            <person name="Nomura K."/>
            <person name="Ohno M."/>
            <person name="Sakazume N."/>
            <person name="Sano H."/>
            <person name="Sasaki D."/>
            <person name="Shibata K."/>
            <person name="Shiraki T."/>
            <person name="Tagami M."/>
            <person name="Tagami Y."/>
            <person name="Waki K."/>
            <person name="Watahiki A."/>
            <person name="Muramatsu M."/>
            <person name="Hayashizaki Y."/>
        </authorList>
    </citation>
    <scope>NUCLEOTIDE SEQUENCE</scope>
    <source>
        <strain evidence="2">C57BL/6J</strain>
        <tissue evidence="2">Inner ear</tissue>
    </source>
</reference>
<sequence length="132" mass="15047">MYIYLLICLFVCLLRSSSFDFTIFLCLGKSIFCFSGPLSPNLPTFSRNVPNPNPIFRRFLSVLSKYPELQMTSCCSFPICCPPICIVPRHLFSLAGYSLNRTHGTVMSDYITNSQYFTLLMPYTILILIKTS</sequence>
<dbReference type="AlphaFoldDB" id="Q3TZB4"/>
<name>Q3TZB4_MOUSE</name>
<accession>Q3TZB4</accession>
<proteinExistence type="evidence at transcript level"/>
<gene>
    <name evidence="3" type="primary">Pde4d</name>
</gene>
<protein>
    <recommendedName>
        <fullName evidence="4">Secreted protein</fullName>
    </recommendedName>
</protein>
<reference evidence="2" key="2">
    <citation type="journal article" date="2000" name="Genome Res.">
        <title>Normalization and subtraction of cap-trapper-selected cDNAs to prepare full-length cDNA libraries for rapid discovery of new genes.</title>
        <authorList>
            <person name="Carninci P."/>
            <person name="Shibata Y."/>
            <person name="Hayatsu N."/>
            <person name="Sugahara Y."/>
            <person name="Shibata K."/>
            <person name="Itoh M."/>
            <person name="Konno H."/>
            <person name="Okazaki Y."/>
            <person name="Muramatsu M."/>
            <person name="Hayashizaki Y."/>
        </authorList>
    </citation>
    <scope>NUCLEOTIDE SEQUENCE</scope>
    <source>
        <strain evidence="2">C57BL/6J</strain>
        <tissue evidence="2">Inner ear</tissue>
    </source>
</reference>
<dbReference type="AGR" id="MGI:99555"/>
<feature type="signal peptide" evidence="1">
    <location>
        <begin position="1"/>
        <end position="18"/>
    </location>
</feature>
<reference evidence="2" key="1">
    <citation type="journal article" date="1999" name="Methods Enzymol.">
        <title>High-efficiency full-length cDNA cloning.</title>
        <authorList>
            <person name="Carninci P."/>
            <person name="Hayashizaki Y."/>
        </authorList>
    </citation>
    <scope>NUCLEOTIDE SEQUENCE</scope>
    <source>
        <strain evidence="2">C57BL/6J</strain>
        <tissue evidence="2">Inner ear</tissue>
    </source>
</reference>
<feature type="chain" id="PRO_5004229849" description="Secreted protein" evidence="1">
    <location>
        <begin position="19"/>
        <end position="132"/>
    </location>
</feature>
<reference evidence="2" key="4">
    <citation type="journal article" date="2001" name="Nature">
        <title>Functional annotation of a full-length mouse cDNA collection.</title>
        <authorList>
            <consortium name="The RIKEN Genome Exploration Research Group Phase II Team and the FANTOM Consortium"/>
        </authorList>
    </citation>
    <scope>NUCLEOTIDE SEQUENCE</scope>
    <source>
        <strain evidence="2">C57BL/6J</strain>
        <tissue evidence="2">Inner ear</tissue>
    </source>
</reference>
<reference evidence="2" key="3">
    <citation type="journal article" date="2000" name="Genome Res.">
        <title>RIKEN integrated sequence analysis (RISA) system--384-format sequencing pipeline with 384 multicapillary sequencer.</title>
        <authorList>
            <person name="Shibata K."/>
            <person name="Itoh M."/>
            <person name="Aizawa K."/>
            <person name="Nagaoka S."/>
            <person name="Sasaki N."/>
            <person name="Carninci P."/>
            <person name="Konno H."/>
            <person name="Akiyama J."/>
            <person name="Nishi K."/>
            <person name="Kitsunai T."/>
            <person name="Tashiro H."/>
            <person name="Itoh M."/>
            <person name="Sumi N."/>
            <person name="Ishii Y."/>
            <person name="Nakamura S."/>
            <person name="Hazama M."/>
            <person name="Nishine T."/>
            <person name="Harada A."/>
            <person name="Yamamoto R."/>
            <person name="Matsumoto H."/>
            <person name="Sakaguchi S."/>
            <person name="Ikegami T."/>
            <person name="Kashiwagi K."/>
            <person name="Fujiwake S."/>
            <person name="Inoue K."/>
            <person name="Togawa Y."/>
            <person name="Izawa M."/>
            <person name="Ohara E."/>
            <person name="Watahiki M."/>
            <person name="Yoneda Y."/>
            <person name="Ishikawa T."/>
            <person name="Ozawa K."/>
            <person name="Tanaka T."/>
            <person name="Matsuura S."/>
            <person name="Kawai J."/>
            <person name="Okazaki Y."/>
            <person name="Muramatsu M."/>
            <person name="Inoue Y."/>
            <person name="Kira A."/>
            <person name="Hayashizaki Y."/>
        </authorList>
    </citation>
    <scope>NUCLEOTIDE SEQUENCE</scope>
    <source>
        <strain evidence="2">C57BL/6J</strain>
        <tissue evidence="2">Inner ear</tissue>
    </source>
</reference>
<evidence type="ECO:0000313" key="3">
    <source>
        <dbReference type="MGI" id="MGI:99555"/>
    </source>
</evidence>
<dbReference type="EMBL" id="AK157976">
    <property type="protein sequence ID" value="BAE34295.1"/>
    <property type="molecule type" value="mRNA"/>
</dbReference>
<reference evidence="2" key="7">
    <citation type="journal article" date="2005" name="Science">
        <title>The Transcriptional Landscape of the Mammalian Genome.</title>
        <authorList>
            <consortium name="The FANTOM Consortium"/>
            <consortium name="Riken Genome Exploration Research Group and Genome Science Group (Genome Network Project Core Group)"/>
        </authorList>
    </citation>
    <scope>NUCLEOTIDE SEQUENCE</scope>
    <source>
        <strain evidence="2">C57BL/6J</strain>
        <tissue evidence="2">Inner ear</tissue>
    </source>
</reference>